<dbReference type="InterPro" id="IPR006664">
    <property type="entry name" value="OMP_bac"/>
</dbReference>
<keyword evidence="3" id="KW-1134">Transmembrane beta strand</keyword>
<evidence type="ECO:0000256" key="12">
    <source>
        <dbReference type="SAM" id="SignalP"/>
    </source>
</evidence>
<dbReference type="Gene3D" id="2.40.160.20">
    <property type="match status" value="1"/>
</dbReference>
<dbReference type="GO" id="GO:0009279">
    <property type="term" value="C:cell outer membrane"/>
    <property type="evidence" value="ECO:0007669"/>
    <property type="project" value="UniProtKB-SubCell"/>
</dbReference>
<keyword evidence="4" id="KW-0812">Transmembrane</keyword>
<dbReference type="Pfam" id="PF00691">
    <property type="entry name" value="OmpA"/>
    <property type="match status" value="1"/>
</dbReference>
<gene>
    <name evidence="14" type="ORF">CGC53_09400</name>
</gene>
<evidence type="ECO:0000256" key="5">
    <source>
        <dbReference type="ARBA" id="ARBA00022729"/>
    </source>
</evidence>
<dbReference type="InterPro" id="IPR006665">
    <property type="entry name" value="OmpA-like"/>
</dbReference>
<dbReference type="SUPFAM" id="SSF56925">
    <property type="entry name" value="OMPA-like"/>
    <property type="match status" value="1"/>
</dbReference>
<evidence type="ECO:0000256" key="11">
    <source>
        <dbReference type="SAM" id="Coils"/>
    </source>
</evidence>
<comment type="subcellular location">
    <subcellularLocation>
        <location evidence="1">Cell outer membrane</location>
        <topology evidence="1">Multi-pass membrane protein</topology>
    </subcellularLocation>
</comment>
<keyword evidence="11" id="KW-0175">Coiled coil</keyword>
<dbReference type="GO" id="GO:0046930">
    <property type="term" value="C:pore complex"/>
    <property type="evidence" value="ECO:0007669"/>
    <property type="project" value="UniProtKB-KW"/>
</dbReference>
<dbReference type="InterPro" id="IPR011250">
    <property type="entry name" value="OMP/PagP_B-barrel"/>
</dbReference>
<keyword evidence="9" id="KW-0998">Cell outer membrane</keyword>
<keyword evidence="2" id="KW-0813">Transport</keyword>
<evidence type="ECO:0000256" key="10">
    <source>
        <dbReference type="PROSITE-ProRule" id="PRU00473"/>
    </source>
</evidence>
<dbReference type="Pfam" id="PF13505">
    <property type="entry name" value="OMP_b-brl"/>
    <property type="match status" value="1"/>
</dbReference>
<name>A0A250FBL9_9FLAO</name>
<dbReference type="PROSITE" id="PS01068">
    <property type="entry name" value="OMPA_1"/>
    <property type="match status" value="1"/>
</dbReference>
<dbReference type="PANTHER" id="PTHR30329">
    <property type="entry name" value="STATOR ELEMENT OF FLAGELLAR MOTOR COMPLEX"/>
    <property type="match status" value="1"/>
</dbReference>
<dbReference type="PROSITE" id="PS51123">
    <property type="entry name" value="OMPA_2"/>
    <property type="match status" value="1"/>
</dbReference>
<keyword evidence="6" id="KW-0406">Ion transport</keyword>
<keyword evidence="15" id="KW-1185">Reference proteome</keyword>
<evidence type="ECO:0000256" key="6">
    <source>
        <dbReference type="ARBA" id="ARBA00023065"/>
    </source>
</evidence>
<keyword evidence="14" id="KW-0969">Cilium</keyword>
<evidence type="ECO:0000256" key="1">
    <source>
        <dbReference type="ARBA" id="ARBA00004571"/>
    </source>
</evidence>
<dbReference type="EMBL" id="CP022384">
    <property type="protein sequence ID" value="ATA82543.1"/>
    <property type="molecule type" value="Genomic_DNA"/>
</dbReference>
<sequence>MKKSILVLASLAFIGVQAQETAGYNKWSVDLNGGVNKPITPLTSGYTTSTPNLWGANLGVRYMFNNKFGIRLGGGYDSFSEKKDTPKFDSKIWNVNLQGYANLARVLGFEDWTSDLGVLVHAGGGYSQLRSDNFTGKDQMLFLTGGVTPQVRLSNRIALLLDASLYLNARQNLTYDTNSRATRRGFQGAHFTTSIGLNIALGKEDKHADWAANSAKDNEDVAKRVAALEDNVSDLKGKVANKQDKMNDANGNGIPDEIENYLNNNYQAKGGSAANSSDFSGDVVSDLIKKGYISAYFDFNSSTPQVSSTWAIDIVVKYLKENSGANVLISGYADELGGTNYNSSLSQKRANAVKDILVKAGVSASRISTEGKGEDTSVDKSSSRARQIARRATFSLK</sequence>
<feature type="chain" id="PRO_5012806540" evidence="12">
    <location>
        <begin position="19"/>
        <end position="397"/>
    </location>
</feature>
<feature type="domain" description="OmpA-like" evidence="13">
    <location>
        <begin position="284"/>
        <end position="397"/>
    </location>
</feature>
<dbReference type="InterPro" id="IPR050330">
    <property type="entry name" value="Bact_OuterMem_StrucFunc"/>
</dbReference>
<accession>A0A250FBL9</accession>
<evidence type="ECO:0000256" key="4">
    <source>
        <dbReference type="ARBA" id="ARBA00022692"/>
    </source>
</evidence>
<keyword evidence="14" id="KW-0966">Cell projection</keyword>
<dbReference type="CDD" id="cd07185">
    <property type="entry name" value="OmpA_C-like"/>
    <property type="match status" value="1"/>
</dbReference>
<evidence type="ECO:0000256" key="3">
    <source>
        <dbReference type="ARBA" id="ARBA00022452"/>
    </source>
</evidence>
<evidence type="ECO:0000256" key="8">
    <source>
        <dbReference type="ARBA" id="ARBA00023136"/>
    </source>
</evidence>
<proteinExistence type="predicted"/>
<protein>
    <submittedName>
        <fullName evidence="14">Flagellar motor protein MotB</fullName>
    </submittedName>
</protein>
<evidence type="ECO:0000256" key="2">
    <source>
        <dbReference type="ARBA" id="ARBA00022448"/>
    </source>
</evidence>
<dbReference type="AlphaFoldDB" id="A0A250FBL9"/>
<evidence type="ECO:0000256" key="7">
    <source>
        <dbReference type="ARBA" id="ARBA00023114"/>
    </source>
</evidence>
<organism evidence="14 15">
    <name type="scientific">Capnocytophaga leadbetteri</name>
    <dbReference type="NCBI Taxonomy" id="327575"/>
    <lineage>
        <taxon>Bacteria</taxon>
        <taxon>Pseudomonadati</taxon>
        <taxon>Bacteroidota</taxon>
        <taxon>Flavobacteriia</taxon>
        <taxon>Flavobacteriales</taxon>
        <taxon>Flavobacteriaceae</taxon>
        <taxon>Capnocytophaga</taxon>
    </lineage>
</organism>
<dbReference type="Gene3D" id="3.30.1330.60">
    <property type="entry name" value="OmpA-like domain"/>
    <property type="match status" value="1"/>
</dbReference>
<reference evidence="15" key="1">
    <citation type="submission" date="2017-06" db="EMBL/GenBank/DDBJ databases">
        <title>Capnocytophaga spp. assemblies.</title>
        <authorList>
            <person name="Gulvik C.A."/>
        </authorList>
    </citation>
    <scope>NUCLEOTIDE SEQUENCE [LARGE SCALE GENOMIC DNA]</scope>
    <source>
        <strain evidence="15">H6253</strain>
    </source>
</reference>
<dbReference type="Proteomes" id="UP000217276">
    <property type="component" value="Chromosome"/>
</dbReference>
<evidence type="ECO:0000256" key="9">
    <source>
        <dbReference type="ARBA" id="ARBA00023237"/>
    </source>
</evidence>
<dbReference type="GO" id="GO:0015288">
    <property type="term" value="F:porin activity"/>
    <property type="evidence" value="ECO:0007669"/>
    <property type="project" value="UniProtKB-KW"/>
</dbReference>
<keyword evidence="14" id="KW-0282">Flagellum</keyword>
<dbReference type="InterPro" id="IPR027385">
    <property type="entry name" value="Beta-barrel_OMP"/>
</dbReference>
<dbReference type="InterPro" id="IPR006690">
    <property type="entry name" value="OMPA-like_CS"/>
</dbReference>
<dbReference type="KEGG" id="clk:CGC53_09400"/>
<evidence type="ECO:0000313" key="14">
    <source>
        <dbReference type="EMBL" id="ATA82543.1"/>
    </source>
</evidence>
<evidence type="ECO:0000259" key="13">
    <source>
        <dbReference type="PROSITE" id="PS51123"/>
    </source>
</evidence>
<dbReference type="GO" id="GO:0006811">
    <property type="term" value="P:monoatomic ion transport"/>
    <property type="evidence" value="ECO:0007669"/>
    <property type="project" value="UniProtKB-KW"/>
</dbReference>
<dbReference type="SUPFAM" id="SSF103088">
    <property type="entry name" value="OmpA-like"/>
    <property type="match status" value="1"/>
</dbReference>
<dbReference type="PRINTS" id="PR01021">
    <property type="entry name" value="OMPADOMAIN"/>
</dbReference>
<dbReference type="PANTHER" id="PTHR30329:SF21">
    <property type="entry name" value="LIPOPROTEIN YIAD-RELATED"/>
    <property type="match status" value="1"/>
</dbReference>
<keyword evidence="8 10" id="KW-0472">Membrane</keyword>
<feature type="signal peptide" evidence="12">
    <location>
        <begin position="1"/>
        <end position="18"/>
    </location>
</feature>
<keyword evidence="5 12" id="KW-0732">Signal</keyword>
<evidence type="ECO:0000313" key="15">
    <source>
        <dbReference type="Proteomes" id="UP000217276"/>
    </source>
</evidence>
<keyword evidence="7" id="KW-0626">Porin</keyword>
<dbReference type="RefSeq" id="WP_095914538.1">
    <property type="nucleotide sequence ID" value="NZ_CAUUPF010000012.1"/>
</dbReference>
<dbReference type="InterPro" id="IPR036737">
    <property type="entry name" value="OmpA-like_sf"/>
</dbReference>
<feature type="coiled-coil region" evidence="11">
    <location>
        <begin position="218"/>
        <end position="252"/>
    </location>
</feature>